<dbReference type="AlphaFoldDB" id="A0AAE1LL14"/>
<dbReference type="GO" id="GO:0003968">
    <property type="term" value="F:RNA-directed RNA polymerase activity"/>
    <property type="evidence" value="ECO:0007669"/>
    <property type="project" value="UniProtKB-KW"/>
</dbReference>
<name>A0AAE1LL14_9NEOP</name>
<sequence>MYRWNCSHIGDKSVKDSTQNRCKRCVQLEEENNLLRKQLKSAQLTGNNVLSELKEQISKVPELVRVFSLEKQFLKNDKFLVSLEDNMKNIQVGEDEIYCGNGIVVKKFDIYDVPEETTFGRRVNNLCDIFWKDKAYCHFLSGKCLRAPQDMVIYKITDEEIKAMKRILKKMSWEGVPCGPTDLSGHSIREVVKHYTRECLTRKLGGEKPSKQQQKQQLRKKTSSDSSDEGSLIQKANKKKRTRKTAISETENSSTSENENGREN</sequence>
<reference evidence="2" key="1">
    <citation type="submission" date="2021-07" db="EMBL/GenBank/DDBJ databases">
        <authorList>
            <person name="Catto M.A."/>
            <person name="Jacobson A."/>
            <person name="Kennedy G."/>
            <person name="Labadie P."/>
            <person name="Hunt B.G."/>
            <person name="Srinivasan R."/>
        </authorList>
    </citation>
    <scope>NUCLEOTIDE SEQUENCE</scope>
    <source>
        <strain evidence="2">PL_HMW_Pooled</strain>
        <tissue evidence="2">Head</tissue>
    </source>
</reference>
<keyword evidence="3" id="KW-1185">Reference proteome</keyword>
<proteinExistence type="predicted"/>
<dbReference type="EMBL" id="JAHWGI010001147">
    <property type="protein sequence ID" value="KAK3923628.1"/>
    <property type="molecule type" value="Genomic_DNA"/>
</dbReference>
<evidence type="ECO:0000313" key="2">
    <source>
        <dbReference type="EMBL" id="KAK3923628.1"/>
    </source>
</evidence>
<comment type="caution">
    <text evidence="2">The sequence shown here is derived from an EMBL/GenBank/DDBJ whole genome shotgun (WGS) entry which is preliminary data.</text>
</comment>
<organism evidence="2 3">
    <name type="scientific">Frankliniella fusca</name>
    <dbReference type="NCBI Taxonomy" id="407009"/>
    <lineage>
        <taxon>Eukaryota</taxon>
        <taxon>Metazoa</taxon>
        <taxon>Ecdysozoa</taxon>
        <taxon>Arthropoda</taxon>
        <taxon>Hexapoda</taxon>
        <taxon>Insecta</taxon>
        <taxon>Pterygota</taxon>
        <taxon>Neoptera</taxon>
        <taxon>Paraneoptera</taxon>
        <taxon>Thysanoptera</taxon>
        <taxon>Terebrantia</taxon>
        <taxon>Thripoidea</taxon>
        <taxon>Thripidae</taxon>
        <taxon>Frankliniella</taxon>
    </lineage>
</organism>
<accession>A0AAE1LL14</accession>
<evidence type="ECO:0000313" key="3">
    <source>
        <dbReference type="Proteomes" id="UP001219518"/>
    </source>
</evidence>
<dbReference type="Proteomes" id="UP001219518">
    <property type="component" value="Unassembled WGS sequence"/>
</dbReference>
<keyword evidence="2" id="KW-0548">Nucleotidyltransferase</keyword>
<gene>
    <name evidence="2" type="ORF">KUF71_002036</name>
</gene>
<feature type="region of interest" description="Disordered" evidence="1">
    <location>
        <begin position="203"/>
        <end position="264"/>
    </location>
</feature>
<feature type="compositionally biased region" description="Low complexity" evidence="1">
    <location>
        <begin position="248"/>
        <end position="258"/>
    </location>
</feature>
<reference evidence="2" key="2">
    <citation type="journal article" date="2023" name="BMC Genomics">
        <title>Pest status, molecular evolution, and epigenetic factors derived from the genome assembly of Frankliniella fusca, a thysanopteran phytovirus vector.</title>
        <authorList>
            <person name="Catto M.A."/>
            <person name="Labadie P.E."/>
            <person name="Jacobson A.L."/>
            <person name="Kennedy G.G."/>
            <person name="Srinivasan R."/>
            <person name="Hunt B.G."/>
        </authorList>
    </citation>
    <scope>NUCLEOTIDE SEQUENCE</scope>
    <source>
        <strain evidence="2">PL_HMW_Pooled</strain>
    </source>
</reference>
<keyword evidence="2" id="KW-0808">Transferase</keyword>
<keyword evidence="2" id="KW-0696">RNA-directed RNA polymerase</keyword>
<protein>
    <submittedName>
        <fullName evidence="2">RNA-directed RNA polymerase L</fullName>
    </submittedName>
</protein>
<evidence type="ECO:0000256" key="1">
    <source>
        <dbReference type="SAM" id="MobiDB-lite"/>
    </source>
</evidence>